<dbReference type="Proteomes" id="UP001168821">
    <property type="component" value="Unassembled WGS sequence"/>
</dbReference>
<reference evidence="1" key="1">
    <citation type="journal article" date="2023" name="G3 (Bethesda)">
        <title>Whole genome assemblies of Zophobas morio and Tenebrio molitor.</title>
        <authorList>
            <person name="Kaur S."/>
            <person name="Stinson S.A."/>
            <person name="diCenzo G.C."/>
        </authorList>
    </citation>
    <scope>NUCLEOTIDE SEQUENCE</scope>
    <source>
        <strain evidence="1">QUZm001</strain>
    </source>
</reference>
<sequence length="93" mass="9942">MLISAPSLLGQVFNVFSAEVVSQHPAEPLPATVCCSGGELTDQLLASATGNAAITVNNVIKFVNLENPTCFSSIHKSVLLRESRYFASRGEEF</sequence>
<comment type="caution">
    <text evidence="1">The sequence shown here is derived from an EMBL/GenBank/DDBJ whole genome shotgun (WGS) entry which is preliminary data.</text>
</comment>
<protein>
    <submittedName>
        <fullName evidence="1">Uncharacterized protein</fullName>
    </submittedName>
</protein>
<accession>A0AA38ISG4</accession>
<proteinExistence type="predicted"/>
<organism evidence="1 2">
    <name type="scientific">Zophobas morio</name>
    <dbReference type="NCBI Taxonomy" id="2755281"/>
    <lineage>
        <taxon>Eukaryota</taxon>
        <taxon>Metazoa</taxon>
        <taxon>Ecdysozoa</taxon>
        <taxon>Arthropoda</taxon>
        <taxon>Hexapoda</taxon>
        <taxon>Insecta</taxon>
        <taxon>Pterygota</taxon>
        <taxon>Neoptera</taxon>
        <taxon>Endopterygota</taxon>
        <taxon>Coleoptera</taxon>
        <taxon>Polyphaga</taxon>
        <taxon>Cucujiformia</taxon>
        <taxon>Tenebrionidae</taxon>
        <taxon>Zophobas</taxon>
    </lineage>
</organism>
<dbReference type="AlphaFoldDB" id="A0AA38ISG4"/>
<keyword evidence="2" id="KW-1185">Reference proteome</keyword>
<evidence type="ECO:0000313" key="1">
    <source>
        <dbReference type="EMBL" id="KAJ3661285.1"/>
    </source>
</evidence>
<name>A0AA38ISG4_9CUCU</name>
<gene>
    <name evidence="1" type="ORF">Zmor_005687</name>
</gene>
<dbReference type="EMBL" id="JALNTZ010000002">
    <property type="protein sequence ID" value="KAJ3661285.1"/>
    <property type="molecule type" value="Genomic_DNA"/>
</dbReference>
<evidence type="ECO:0000313" key="2">
    <source>
        <dbReference type="Proteomes" id="UP001168821"/>
    </source>
</evidence>